<feature type="domain" description="Gp5/Type VI secretion system Vgr protein OB-fold" evidence="1">
    <location>
        <begin position="24"/>
        <end position="93"/>
    </location>
</feature>
<organism evidence="2 3">
    <name type="scientific">Spartinivicinus marinus</name>
    <dbReference type="NCBI Taxonomy" id="2994442"/>
    <lineage>
        <taxon>Bacteria</taxon>
        <taxon>Pseudomonadati</taxon>
        <taxon>Pseudomonadota</taxon>
        <taxon>Gammaproteobacteria</taxon>
        <taxon>Oceanospirillales</taxon>
        <taxon>Zooshikellaceae</taxon>
        <taxon>Spartinivicinus</taxon>
    </lineage>
</organism>
<reference evidence="2 3" key="1">
    <citation type="submission" date="2020-07" db="EMBL/GenBank/DDBJ databases">
        <title>Endozoicomonas sp. nov., isolated from sediment.</title>
        <authorList>
            <person name="Gu T."/>
        </authorList>
    </citation>
    <scope>NUCLEOTIDE SEQUENCE [LARGE SCALE GENOMIC DNA]</scope>
    <source>
        <strain evidence="2 3">SM1973</strain>
    </source>
</reference>
<dbReference type="EMBL" id="JACCKB010000356">
    <property type="protein sequence ID" value="NYZ70240.1"/>
    <property type="molecule type" value="Genomic_DNA"/>
</dbReference>
<comment type="caution">
    <text evidence="2">The sequence shown here is derived from an EMBL/GenBank/DDBJ whole genome shotgun (WGS) entry which is preliminary data.</text>
</comment>
<dbReference type="InterPro" id="IPR013046">
    <property type="entry name" value="GpV/Gp45"/>
</dbReference>
<dbReference type="Gene3D" id="2.40.50.230">
    <property type="entry name" value="Gp5 N-terminal domain"/>
    <property type="match status" value="1"/>
</dbReference>
<dbReference type="NCBIfam" id="TIGR01644">
    <property type="entry name" value="phage_P2_V"/>
    <property type="match status" value="1"/>
</dbReference>
<dbReference type="Pfam" id="PF04717">
    <property type="entry name" value="Phage_base_V"/>
    <property type="match status" value="1"/>
</dbReference>
<keyword evidence="3" id="KW-1185">Reference proteome</keyword>
<dbReference type="InterPro" id="IPR006531">
    <property type="entry name" value="Gp5/Vgr_OB"/>
</dbReference>
<sequence>MDSTTDEILQRLEALERRLAQVVVRGRIHAVDPTRGLAKVEYGAEGQQQTTGWLPWKPQRTGKTITWSPPDIGEGATVISEGDLTLGEIIPGSYYDQFPAPSANPDVHLTRYADGAIEQYDQSGQTYQLLLPTSGTVNIVANGGVTITGDLTINGNIKATQAVADKVRAMSEDREIYNNHMDAHHNGAGPKQ</sequence>
<dbReference type="Proteomes" id="UP000569732">
    <property type="component" value="Unassembled WGS sequence"/>
</dbReference>
<proteinExistence type="predicted"/>
<dbReference type="Gene3D" id="6.20.150.10">
    <property type="match status" value="1"/>
</dbReference>
<evidence type="ECO:0000313" key="2">
    <source>
        <dbReference type="EMBL" id="NYZ70240.1"/>
    </source>
</evidence>
<evidence type="ECO:0000313" key="3">
    <source>
        <dbReference type="Proteomes" id="UP000569732"/>
    </source>
</evidence>
<gene>
    <name evidence="2" type="ORF">H0A36_29960</name>
</gene>
<dbReference type="AlphaFoldDB" id="A0A853I8L7"/>
<protein>
    <submittedName>
        <fullName evidence="2">Phage baseplate assembly protein V</fullName>
    </submittedName>
</protein>
<evidence type="ECO:0000259" key="1">
    <source>
        <dbReference type="Pfam" id="PF04717"/>
    </source>
</evidence>
<dbReference type="RefSeq" id="WP_180572146.1">
    <property type="nucleotide sequence ID" value="NZ_JACCKB010000356.1"/>
</dbReference>
<dbReference type="InterPro" id="IPR037026">
    <property type="entry name" value="Vgr_OB-fold_dom_sf"/>
</dbReference>
<name>A0A853I8L7_9GAMM</name>
<accession>A0A853I8L7</accession>